<dbReference type="PANTHER" id="PTHR42709:SF6">
    <property type="entry name" value="UNDECAPRENYL PHOSPHATE TRANSPORTER A"/>
    <property type="match status" value="1"/>
</dbReference>
<dbReference type="InterPro" id="IPR032816">
    <property type="entry name" value="VTT_dom"/>
</dbReference>
<evidence type="ECO:0000313" key="9">
    <source>
        <dbReference type="EMBL" id="MDQ0479084.1"/>
    </source>
</evidence>
<evidence type="ECO:0000256" key="7">
    <source>
        <dbReference type="SAM" id="Phobius"/>
    </source>
</evidence>
<proteinExistence type="inferred from homology"/>
<feature type="transmembrane region" description="Helical" evidence="7">
    <location>
        <begin position="29"/>
        <end position="46"/>
    </location>
</feature>
<keyword evidence="5 7" id="KW-1133">Transmembrane helix</keyword>
<comment type="similarity">
    <text evidence="2">Belongs to the DedA family.</text>
</comment>
<evidence type="ECO:0000313" key="10">
    <source>
        <dbReference type="Proteomes" id="UP001224418"/>
    </source>
</evidence>
<comment type="subcellular location">
    <subcellularLocation>
        <location evidence="1">Cell membrane</location>
        <topology evidence="1">Multi-pass membrane protein</topology>
    </subcellularLocation>
</comment>
<sequence>MSTITELFSTYGILIIFIVITMEHMNLPGLPAGVIMPGIGLLVAQGKLSLVKAIIVCLIAGIVGSSVLYIIGYIGGAKLLDEVGMRFPKIKPSINRARECVNNNSKIKMVICRFIPVVRTLIALVEGGMRIDFVKFLIGSSLGISIFNGVLIIAGYLTGLAII</sequence>
<evidence type="ECO:0000256" key="5">
    <source>
        <dbReference type="ARBA" id="ARBA00022989"/>
    </source>
</evidence>
<evidence type="ECO:0000259" key="8">
    <source>
        <dbReference type="Pfam" id="PF09335"/>
    </source>
</evidence>
<accession>A0ABU0JPV0</accession>
<name>A0ABU0JPV0_HATLI</name>
<gene>
    <name evidence="9" type="ORF">QOZ93_000813</name>
</gene>
<dbReference type="RefSeq" id="WP_307355196.1">
    <property type="nucleotide sequence ID" value="NZ_BAAACJ010000009.1"/>
</dbReference>
<evidence type="ECO:0000256" key="6">
    <source>
        <dbReference type="ARBA" id="ARBA00023136"/>
    </source>
</evidence>
<feature type="transmembrane region" description="Helical" evidence="7">
    <location>
        <begin position="53"/>
        <end position="75"/>
    </location>
</feature>
<dbReference type="Proteomes" id="UP001224418">
    <property type="component" value="Unassembled WGS sequence"/>
</dbReference>
<organism evidence="9 10">
    <name type="scientific">Hathewaya limosa</name>
    <name type="common">Clostridium limosum</name>
    <dbReference type="NCBI Taxonomy" id="1536"/>
    <lineage>
        <taxon>Bacteria</taxon>
        <taxon>Bacillati</taxon>
        <taxon>Bacillota</taxon>
        <taxon>Clostridia</taxon>
        <taxon>Eubacteriales</taxon>
        <taxon>Clostridiaceae</taxon>
        <taxon>Hathewaya</taxon>
    </lineage>
</organism>
<comment type="caution">
    <text evidence="9">The sequence shown here is derived from an EMBL/GenBank/DDBJ whole genome shotgun (WGS) entry which is preliminary data.</text>
</comment>
<dbReference type="InterPro" id="IPR051311">
    <property type="entry name" value="DedA_domain"/>
</dbReference>
<feature type="transmembrane region" description="Helical" evidence="7">
    <location>
        <begin position="136"/>
        <end position="162"/>
    </location>
</feature>
<feature type="domain" description="VTT" evidence="8">
    <location>
        <begin position="37"/>
        <end position="156"/>
    </location>
</feature>
<reference evidence="9 10" key="1">
    <citation type="submission" date="2023-07" db="EMBL/GenBank/DDBJ databases">
        <title>Genomic Encyclopedia of Type Strains, Phase IV (KMG-IV): sequencing the most valuable type-strain genomes for metagenomic binning, comparative biology and taxonomic classification.</title>
        <authorList>
            <person name="Goeker M."/>
        </authorList>
    </citation>
    <scope>NUCLEOTIDE SEQUENCE [LARGE SCALE GENOMIC DNA]</scope>
    <source>
        <strain evidence="9 10">DSM 1400</strain>
    </source>
</reference>
<evidence type="ECO:0000256" key="2">
    <source>
        <dbReference type="ARBA" id="ARBA00010792"/>
    </source>
</evidence>
<keyword evidence="6 7" id="KW-0472">Membrane</keyword>
<dbReference type="PANTHER" id="PTHR42709">
    <property type="entry name" value="ALKALINE PHOSPHATASE LIKE PROTEIN"/>
    <property type="match status" value="1"/>
</dbReference>
<feature type="transmembrane region" description="Helical" evidence="7">
    <location>
        <begin position="7"/>
        <end position="23"/>
    </location>
</feature>
<protein>
    <submittedName>
        <fullName evidence="9">Membrane protein DedA with SNARE-associated domain</fullName>
    </submittedName>
</protein>
<keyword evidence="10" id="KW-1185">Reference proteome</keyword>
<evidence type="ECO:0000256" key="3">
    <source>
        <dbReference type="ARBA" id="ARBA00022475"/>
    </source>
</evidence>
<evidence type="ECO:0000256" key="4">
    <source>
        <dbReference type="ARBA" id="ARBA00022692"/>
    </source>
</evidence>
<dbReference type="EMBL" id="JAUSWN010000005">
    <property type="protein sequence ID" value="MDQ0479084.1"/>
    <property type="molecule type" value="Genomic_DNA"/>
</dbReference>
<evidence type="ECO:0000256" key="1">
    <source>
        <dbReference type="ARBA" id="ARBA00004651"/>
    </source>
</evidence>
<keyword evidence="3" id="KW-1003">Cell membrane</keyword>
<dbReference type="Pfam" id="PF09335">
    <property type="entry name" value="VTT_dom"/>
    <property type="match status" value="1"/>
</dbReference>
<keyword evidence="4 7" id="KW-0812">Transmembrane</keyword>